<gene>
    <name evidence="3" type="primary">pimB_1</name>
    <name evidence="3" type="ORF">Pla108_25780</name>
</gene>
<evidence type="ECO:0000313" key="3">
    <source>
        <dbReference type="EMBL" id="TWT96804.1"/>
    </source>
</evidence>
<dbReference type="OrthoDB" id="283384at2"/>
<dbReference type="InterPro" id="IPR001296">
    <property type="entry name" value="Glyco_trans_1"/>
</dbReference>
<dbReference type="PANTHER" id="PTHR46401">
    <property type="entry name" value="GLYCOSYLTRANSFERASE WBBK-RELATED"/>
    <property type="match status" value="1"/>
</dbReference>
<reference evidence="3 4" key="1">
    <citation type="submission" date="2019-02" db="EMBL/GenBank/DDBJ databases">
        <title>Deep-cultivation of Planctomycetes and their phenomic and genomic characterization uncovers novel biology.</title>
        <authorList>
            <person name="Wiegand S."/>
            <person name="Jogler M."/>
            <person name="Boedeker C."/>
            <person name="Pinto D."/>
            <person name="Vollmers J."/>
            <person name="Rivas-Marin E."/>
            <person name="Kohn T."/>
            <person name="Peeters S.H."/>
            <person name="Heuer A."/>
            <person name="Rast P."/>
            <person name="Oberbeckmann S."/>
            <person name="Bunk B."/>
            <person name="Jeske O."/>
            <person name="Meyerdierks A."/>
            <person name="Storesund J.E."/>
            <person name="Kallscheuer N."/>
            <person name="Luecker S."/>
            <person name="Lage O.M."/>
            <person name="Pohl T."/>
            <person name="Merkel B.J."/>
            <person name="Hornburger P."/>
            <person name="Mueller R.-W."/>
            <person name="Bruemmer F."/>
            <person name="Labrenz M."/>
            <person name="Spormann A.M."/>
            <person name="Op Den Camp H."/>
            <person name="Overmann J."/>
            <person name="Amann R."/>
            <person name="Jetten M.S.M."/>
            <person name="Mascher T."/>
            <person name="Medema M.H."/>
            <person name="Devos D.P."/>
            <person name="Kaster A.-K."/>
            <person name="Ovreas L."/>
            <person name="Rohde M."/>
            <person name="Galperin M.Y."/>
            <person name="Jogler C."/>
        </authorList>
    </citation>
    <scope>NUCLEOTIDE SEQUENCE [LARGE SCALE GENOMIC DNA]</scope>
    <source>
        <strain evidence="3 4">Pla108</strain>
    </source>
</reference>
<protein>
    <submittedName>
        <fullName evidence="3">GDP-mannose-dependent alpha-(1-6)-phosphatidylinositol monomannoside mannosyltransferase</fullName>
        <ecNumber evidence="3">2.4.1.345</ecNumber>
    </submittedName>
</protein>
<dbReference type="RefSeq" id="WP_146445310.1">
    <property type="nucleotide sequence ID" value="NZ_SJPR01000003.1"/>
</dbReference>
<feature type="domain" description="Glycosyl transferase family 1" evidence="2">
    <location>
        <begin position="199"/>
        <end position="361"/>
    </location>
</feature>
<dbReference type="GO" id="GO:0043750">
    <property type="term" value="F:phosphatidylinositol alpha-mannosyltransferase activity"/>
    <property type="evidence" value="ECO:0007669"/>
    <property type="project" value="UniProtKB-EC"/>
</dbReference>
<proteinExistence type="predicted"/>
<keyword evidence="4" id="KW-1185">Reference proteome</keyword>
<comment type="caution">
    <text evidence="3">The sequence shown here is derived from an EMBL/GenBank/DDBJ whole genome shotgun (WGS) entry which is preliminary data.</text>
</comment>
<dbReference type="Gene3D" id="3.40.50.2000">
    <property type="entry name" value="Glycogen Phosphorylase B"/>
    <property type="match status" value="2"/>
</dbReference>
<dbReference type="PANTHER" id="PTHR46401:SF2">
    <property type="entry name" value="GLYCOSYLTRANSFERASE WBBK-RELATED"/>
    <property type="match status" value="1"/>
</dbReference>
<organism evidence="3 4">
    <name type="scientific">Botrimarina colliarenosi</name>
    <dbReference type="NCBI Taxonomy" id="2528001"/>
    <lineage>
        <taxon>Bacteria</taxon>
        <taxon>Pseudomonadati</taxon>
        <taxon>Planctomycetota</taxon>
        <taxon>Planctomycetia</taxon>
        <taxon>Pirellulales</taxon>
        <taxon>Lacipirellulaceae</taxon>
        <taxon>Botrimarina</taxon>
    </lineage>
</organism>
<dbReference type="EC" id="2.4.1.345" evidence="3"/>
<dbReference type="AlphaFoldDB" id="A0A5C6A9W6"/>
<evidence type="ECO:0000256" key="1">
    <source>
        <dbReference type="ARBA" id="ARBA00022679"/>
    </source>
</evidence>
<name>A0A5C6A9W6_9BACT</name>
<evidence type="ECO:0000259" key="2">
    <source>
        <dbReference type="Pfam" id="PF00534"/>
    </source>
</evidence>
<dbReference type="Proteomes" id="UP000317421">
    <property type="component" value="Unassembled WGS sequence"/>
</dbReference>
<accession>A0A5C6A9W6</accession>
<keyword evidence="3" id="KW-0328">Glycosyltransferase</keyword>
<sequence length="384" mass="42978">MTQAATRYLFVNGLSIGTGGGYTVGREIVRSVAQARPDWRVRLGVIRDHKLQSEFLHEQLPANVEVHWVPARAADPIWRSRYERGQLATDLRQGACDAVFQLNGMVIPGLRLPTLAHYQDPFPYRPEAWDTLKERIAMWFKRRANKRALQEADVCGWTSHYLEELICGWHGVRPKRSVVFYNGVPENWVERSQGELTPLAERPLKIVTVSNVWPYKRQSLVVEALAKLRQRPGLETLEYHVLGAGSADYIAELRRLADQLGVGSAVHVEGRVSDQRVEEAFAEARAMPLMSLCESFGIPMIEAMASGTPVVAADCCALPEVAGDAALIAPIEDVDALAERIESVLTDTDLAERLRAAGRRRVLDFRWNAIGAQMADVLEEMMTR</sequence>
<keyword evidence="1 3" id="KW-0808">Transferase</keyword>
<evidence type="ECO:0000313" key="4">
    <source>
        <dbReference type="Proteomes" id="UP000317421"/>
    </source>
</evidence>
<dbReference type="SUPFAM" id="SSF53756">
    <property type="entry name" value="UDP-Glycosyltransferase/glycogen phosphorylase"/>
    <property type="match status" value="1"/>
</dbReference>
<dbReference type="EMBL" id="SJPR01000003">
    <property type="protein sequence ID" value="TWT96804.1"/>
    <property type="molecule type" value="Genomic_DNA"/>
</dbReference>
<dbReference type="Pfam" id="PF00534">
    <property type="entry name" value="Glycos_transf_1"/>
    <property type="match status" value="1"/>
</dbReference>
<dbReference type="GO" id="GO:0009103">
    <property type="term" value="P:lipopolysaccharide biosynthetic process"/>
    <property type="evidence" value="ECO:0007669"/>
    <property type="project" value="TreeGrafter"/>
</dbReference>